<sequence>MYMHTFEKIICFKLFYLKQQIIRHSQSTGEDAKLSCVENELKPTQKHPTTASFENFRRTDDSNDACGGGGEKPVQVTLVVPYPHSSIQNDF</sequence>
<proteinExistence type="predicted"/>
<protein>
    <submittedName>
        <fullName evidence="1">Uncharacterized protein</fullName>
    </submittedName>
</protein>
<gene>
    <name evidence="1" type="ORF">TNCV_1169661</name>
</gene>
<dbReference type="Proteomes" id="UP000887159">
    <property type="component" value="Unassembled WGS sequence"/>
</dbReference>
<dbReference type="AlphaFoldDB" id="A0A8X6T5C1"/>
<keyword evidence="2" id="KW-1185">Reference proteome</keyword>
<evidence type="ECO:0000313" key="2">
    <source>
        <dbReference type="Proteomes" id="UP000887159"/>
    </source>
</evidence>
<organism evidence="1 2">
    <name type="scientific">Trichonephila clavipes</name>
    <name type="common">Golden silk orbweaver</name>
    <name type="synonym">Nephila clavipes</name>
    <dbReference type="NCBI Taxonomy" id="2585209"/>
    <lineage>
        <taxon>Eukaryota</taxon>
        <taxon>Metazoa</taxon>
        <taxon>Ecdysozoa</taxon>
        <taxon>Arthropoda</taxon>
        <taxon>Chelicerata</taxon>
        <taxon>Arachnida</taxon>
        <taxon>Araneae</taxon>
        <taxon>Araneomorphae</taxon>
        <taxon>Entelegynae</taxon>
        <taxon>Araneoidea</taxon>
        <taxon>Nephilidae</taxon>
        <taxon>Trichonephila</taxon>
    </lineage>
</organism>
<reference evidence="1" key="1">
    <citation type="submission" date="2020-08" db="EMBL/GenBank/DDBJ databases">
        <title>Multicomponent nature underlies the extraordinary mechanical properties of spider dragline silk.</title>
        <authorList>
            <person name="Kono N."/>
            <person name="Nakamura H."/>
            <person name="Mori M."/>
            <person name="Yoshida Y."/>
            <person name="Ohtoshi R."/>
            <person name="Malay A.D."/>
            <person name="Moran D.A.P."/>
            <person name="Tomita M."/>
            <person name="Numata K."/>
            <person name="Arakawa K."/>
        </authorList>
    </citation>
    <scope>NUCLEOTIDE SEQUENCE</scope>
</reference>
<comment type="caution">
    <text evidence="1">The sequence shown here is derived from an EMBL/GenBank/DDBJ whole genome shotgun (WGS) entry which is preliminary data.</text>
</comment>
<name>A0A8X6T5C1_TRICX</name>
<dbReference type="EMBL" id="BMAU01021358">
    <property type="protein sequence ID" value="GFY21822.1"/>
    <property type="molecule type" value="Genomic_DNA"/>
</dbReference>
<evidence type="ECO:0000313" key="1">
    <source>
        <dbReference type="EMBL" id="GFY21822.1"/>
    </source>
</evidence>
<accession>A0A8X6T5C1</accession>